<keyword evidence="2" id="KW-0732">Signal</keyword>
<dbReference type="AlphaFoldDB" id="A0A160PPZ4"/>
<proteinExistence type="predicted"/>
<feature type="compositionally biased region" description="Acidic residues" evidence="1">
    <location>
        <begin position="348"/>
        <end position="375"/>
    </location>
</feature>
<feature type="compositionally biased region" description="Polar residues" evidence="1">
    <location>
        <begin position="333"/>
        <end position="342"/>
    </location>
</feature>
<feature type="chain" id="PRO_5007818772" description="Collagen triple helix repeat-containing protein" evidence="2">
    <location>
        <begin position="35"/>
        <end position="375"/>
    </location>
</feature>
<organism evidence="3 4">
    <name type="scientific">Corynebacterium suranareeae</name>
    <dbReference type="NCBI Taxonomy" id="2506452"/>
    <lineage>
        <taxon>Bacteria</taxon>
        <taxon>Bacillati</taxon>
        <taxon>Actinomycetota</taxon>
        <taxon>Actinomycetes</taxon>
        <taxon>Mycobacteriales</taxon>
        <taxon>Corynebacteriaceae</taxon>
        <taxon>Corynebacterium</taxon>
    </lineage>
</organism>
<dbReference type="Proteomes" id="UP000218244">
    <property type="component" value="Chromosome"/>
</dbReference>
<feature type="region of interest" description="Disordered" evidence="1">
    <location>
        <begin position="324"/>
        <end position="375"/>
    </location>
</feature>
<dbReference type="KEGG" id="csur:N24_1767"/>
<dbReference type="RefSeq" id="WP_096456223.1">
    <property type="nucleotide sequence ID" value="NZ_AP017369.1"/>
</dbReference>
<dbReference type="EMBL" id="AP017369">
    <property type="protein sequence ID" value="BAU96029.1"/>
    <property type="molecule type" value="Genomic_DNA"/>
</dbReference>
<feature type="region of interest" description="Disordered" evidence="1">
    <location>
        <begin position="168"/>
        <end position="192"/>
    </location>
</feature>
<name>A0A160PPZ4_9CORY</name>
<keyword evidence="4" id="KW-1185">Reference proteome</keyword>
<gene>
    <name evidence="3" type="ORF">N24_1767</name>
</gene>
<sequence>MSLKLNSRRFASLAVAVAVGVSGAATVGAAPAMAQTTGTEVEAGTPIHVVNLDRTVVDPVTGDITFHFTDGTFVTLKAGVDGVDGTDGKDGVIGKDATIVDVATESNGDVKLTFSDGTVVTIPAAKDGVDGEDGKDGEDATVLSTATDANGNIVITFSDGSVLVVANGKDGNDGSDGQDGADGENGKDGENGANATIVDQIANDDGSITIVFSDGSEVTIPAPAKGATDELAQCLLSPKMLLLAAIPAAGAIANAVAPAIPRVVEDVRAQFNLPSLNPQFDQWLYNATKDIDAGLLISGATGLAVLSVLADDFCGDIDADDNADGDAVAEKPTGSSGLGSSEQSDKVDGDDDSAIDTETDADLEVEEDPELVNAG</sequence>
<feature type="signal peptide" evidence="2">
    <location>
        <begin position="1"/>
        <end position="34"/>
    </location>
</feature>
<evidence type="ECO:0000313" key="4">
    <source>
        <dbReference type="Proteomes" id="UP000218244"/>
    </source>
</evidence>
<protein>
    <recommendedName>
        <fullName evidence="5">Collagen triple helix repeat-containing protein</fullName>
    </recommendedName>
</protein>
<evidence type="ECO:0008006" key="5">
    <source>
        <dbReference type="Google" id="ProtNLM"/>
    </source>
</evidence>
<evidence type="ECO:0000256" key="2">
    <source>
        <dbReference type="SAM" id="SignalP"/>
    </source>
</evidence>
<accession>A0A160PPZ4</accession>
<evidence type="ECO:0000313" key="3">
    <source>
        <dbReference type="EMBL" id="BAU96029.1"/>
    </source>
</evidence>
<evidence type="ECO:0000256" key="1">
    <source>
        <dbReference type="SAM" id="MobiDB-lite"/>
    </source>
</evidence>
<reference evidence="3 4" key="1">
    <citation type="submission" date="2016-02" db="EMBL/GenBank/DDBJ databases">
        <title>Corynebacterium glutamicum N24 whole genome sequencing project.</title>
        <authorList>
            <person name="Matsutani M."/>
            <person name="Nangtapong N."/>
            <person name="Yakushi T."/>
            <person name="Matsushita K."/>
        </authorList>
    </citation>
    <scope>NUCLEOTIDE SEQUENCE [LARGE SCALE GENOMIC DNA]</scope>
    <source>
        <strain evidence="3 4">N24</strain>
    </source>
</reference>